<reference evidence="7" key="2">
    <citation type="submission" date="2015-03" db="EMBL/GenBank/DDBJ databases">
        <authorList>
            <consortium name="Pathogen Informatics"/>
            <person name="Murphy D."/>
        </authorList>
    </citation>
    <scope>NUCLEOTIDE SEQUENCE</scope>
    <source>
        <strain evidence="7">N09902308</strain>
    </source>
</reference>
<evidence type="ECO:0000313" key="11">
    <source>
        <dbReference type="Proteomes" id="UP000048600"/>
    </source>
</evidence>
<dbReference type="EMBL" id="CFOH01000593">
    <property type="protein sequence ID" value="CFE62287.1"/>
    <property type="molecule type" value="Genomic_DNA"/>
</dbReference>
<proteinExistence type="predicted"/>
<reference evidence="8 9" key="1">
    <citation type="submission" date="2015-03" db="EMBL/GenBank/DDBJ databases">
        <authorList>
            <consortium name="Pathogen Informatics"/>
        </authorList>
    </citation>
    <scope>NUCLEOTIDE SEQUENCE [LARGE SCALE GENOMIC DNA]</scope>
    <source>
        <strain evidence="4 12">Bir 172</strain>
        <strain evidence="2 14">Bir 185</strain>
        <strain evidence="3 13">Bir 187</strain>
        <strain evidence="5 9">D00501624</strain>
        <strain evidence="1 10">H09601792</strain>
        <strain evidence="8">N09902308</strain>
        <strain evidence="6 11">P00601463</strain>
    </source>
</reference>
<evidence type="ECO:0000313" key="2">
    <source>
        <dbReference type="EMBL" id="CKS32797.1"/>
    </source>
</evidence>
<evidence type="ECO:0000313" key="12">
    <source>
        <dbReference type="Proteomes" id="UP000048948"/>
    </source>
</evidence>
<accession>A0A0K2KQP7</accession>
<dbReference type="Proteomes" id="UP000048600">
    <property type="component" value="Unassembled WGS sequence"/>
</dbReference>
<evidence type="ECO:0000313" key="1">
    <source>
        <dbReference type="EMBL" id="CFE62287.1"/>
    </source>
</evidence>
<dbReference type="Proteomes" id="UP000050164">
    <property type="component" value="Unassembled WGS sequence"/>
</dbReference>
<dbReference type="Proteomes" id="UP000048948">
    <property type="component" value="Unassembled WGS sequence"/>
</dbReference>
<name>A0A0K2KQP7_MYCTX</name>
<dbReference type="AlphaFoldDB" id="A0A0K2KQP7"/>
<evidence type="ECO:0000313" key="3">
    <source>
        <dbReference type="EMBL" id="CKS95831.1"/>
    </source>
</evidence>
<dbReference type="Proteomes" id="UP000039021">
    <property type="component" value="Unassembled WGS sequence"/>
</dbReference>
<evidence type="ECO:0000313" key="5">
    <source>
        <dbReference type="EMBL" id="CNV08188.1"/>
    </source>
</evidence>
<organism evidence="7 8">
    <name type="scientific">Mycobacterium tuberculosis</name>
    <dbReference type="NCBI Taxonomy" id="1773"/>
    <lineage>
        <taxon>Bacteria</taxon>
        <taxon>Bacillati</taxon>
        <taxon>Actinomycetota</taxon>
        <taxon>Actinomycetes</taxon>
        <taxon>Mycobacteriales</taxon>
        <taxon>Mycobacteriaceae</taxon>
        <taxon>Mycobacterium</taxon>
        <taxon>Mycobacterium tuberculosis complex</taxon>
    </lineage>
</organism>
<dbReference type="EMBL" id="CQQC01000468">
    <property type="protein sequence ID" value="CNV08188.1"/>
    <property type="molecule type" value="Genomic_DNA"/>
</dbReference>
<gene>
    <name evidence="5" type="ORF">ERS007661_01619</name>
    <name evidence="1" type="ORF">ERS007688_03033</name>
    <name evidence="7" type="ORF">ERS007739_01028</name>
    <name evidence="6" type="ORF">ERS007741_03824</name>
    <name evidence="4" type="ORF">ERS027646_04043</name>
    <name evidence="2" type="ORF">ERS027659_02947</name>
    <name evidence="3" type="ORF">ERS027661_03750</name>
</gene>
<evidence type="ECO:0000313" key="9">
    <source>
        <dbReference type="Proteomes" id="UP000039217"/>
    </source>
</evidence>
<dbReference type="EMBL" id="CNFU01001058">
    <property type="protein sequence ID" value="CKS95831.1"/>
    <property type="molecule type" value="Genomic_DNA"/>
</dbReference>
<dbReference type="Proteomes" id="UP000039217">
    <property type="component" value="Unassembled WGS sequence"/>
</dbReference>
<dbReference type="Proteomes" id="UP000049023">
    <property type="component" value="Unassembled WGS sequence"/>
</dbReference>
<dbReference type="Proteomes" id="UP000046947">
    <property type="component" value="Unassembled WGS sequence"/>
</dbReference>
<evidence type="ECO:0000313" key="8">
    <source>
        <dbReference type="Proteomes" id="UP000039021"/>
    </source>
</evidence>
<evidence type="ECO:0000313" key="7">
    <source>
        <dbReference type="EMBL" id="COX29677.1"/>
    </source>
</evidence>
<dbReference type="EMBL" id="CHKL01000642">
    <property type="protein sequence ID" value="COX10988.1"/>
    <property type="molecule type" value="Genomic_DNA"/>
</dbReference>
<protein>
    <submittedName>
        <fullName evidence="7">Uncharacterized protein</fullName>
    </submittedName>
</protein>
<evidence type="ECO:0000313" key="6">
    <source>
        <dbReference type="EMBL" id="COX10988.1"/>
    </source>
</evidence>
<sequence length="39" mass="4134">MAPVHREIRDAVSACRVAIFTLATALGVPGQNTTNHIAM</sequence>
<dbReference type="EMBL" id="CSBK01000352">
    <property type="protein sequence ID" value="COX29677.1"/>
    <property type="molecule type" value="Genomic_DNA"/>
</dbReference>
<evidence type="ECO:0000313" key="14">
    <source>
        <dbReference type="Proteomes" id="UP000050164"/>
    </source>
</evidence>
<dbReference type="EMBL" id="CNGE01001101">
    <property type="protein sequence ID" value="CKT71527.1"/>
    <property type="molecule type" value="Genomic_DNA"/>
</dbReference>
<evidence type="ECO:0000313" key="13">
    <source>
        <dbReference type="Proteomes" id="UP000049023"/>
    </source>
</evidence>
<evidence type="ECO:0000313" key="10">
    <source>
        <dbReference type="Proteomes" id="UP000046947"/>
    </source>
</evidence>
<dbReference type="EMBL" id="CNFT01000782">
    <property type="protein sequence ID" value="CKS32797.1"/>
    <property type="molecule type" value="Genomic_DNA"/>
</dbReference>
<evidence type="ECO:0000313" key="4">
    <source>
        <dbReference type="EMBL" id="CKT71527.1"/>
    </source>
</evidence>